<sequence length="439" mass="50904">MYHAKVNEKKLSKFTDTLNVKGQTILQQPVDFTSPEAFQGKVSARWRNYSEVQAEGHNLYPCIDLQPDEETLKRFGLFLIEETNNGDSLMKGINGCRLSDCTFRITDYGYLNIRLVFEVDNVAALEKISHRQVAITRLLNQWTPQLEPILRELQKQDYVKIGEDWFGIPLKIKDVLSIDESDMYTYQDLTVLSGESRELVDDIRKLYGTSDEYEKMESFEVHGIDQSAIICTGHTTGLVEIEDIIEPYNLLLAEINTYDSIGNLNYAIIKLMNDSDLSKTNKKRFLRKDKVESAFNHFTSSDLRKMTINTHYILHCINFRKTAIEHWQNLFMRKFKDKNPYDENRQNCERSEAIIQKLIEEKTQESQKGHSNTLEILFMFLSAITIYSTYVDVVSFLDSSPHSNISNLNTGSLEIKIFLSISLILVVIFLWIVRVKKNR</sequence>
<dbReference type="Proteomes" id="UP000187464">
    <property type="component" value="Chromosome I"/>
</dbReference>
<keyword evidence="1" id="KW-0812">Transmembrane</keyword>
<reference evidence="2 3" key="1">
    <citation type="submission" date="2016-08" db="EMBL/GenBank/DDBJ databases">
        <authorList>
            <person name="Seilhamer J.J."/>
        </authorList>
    </citation>
    <scope>NUCLEOTIDE SEQUENCE [LARGE SCALE GENOMIC DNA]</scope>
    <source>
        <strain evidence="2">M3/6</strain>
    </source>
</reference>
<evidence type="ECO:0000313" key="3">
    <source>
        <dbReference type="Proteomes" id="UP000187464"/>
    </source>
</evidence>
<feature type="transmembrane region" description="Helical" evidence="1">
    <location>
        <begin position="376"/>
        <end position="397"/>
    </location>
</feature>
<evidence type="ECO:0000313" key="2">
    <source>
        <dbReference type="EMBL" id="SCD20310.1"/>
    </source>
</evidence>
<protein>
    <submittedName>
        <fullName evidence="2">Uncharacterized protein</fullName>
    </submittedName>
</protein>
<dbReference type="EMBL" id="LT605205">
    <property type="protein sequence ID" value="SCD20310.1"/>
    <property type="molecule type" value="Genomic_DNA"/>
</dbReference>
<dbReference type="KEGG" id="psac:PSM36_1489"/>
<keyword evidence="1" id="KW-1133">Transmembrane helix</keyword>
<accession>A0A1R3SZH7</accession>
<proteinExistence type="predicted"/>
<keyword evidence="1" id="KW-0472">Membrane</keyword>
<dbReference type="AlphaFoldDB" id="A0A1R3SZH7"/>
<gene>
    <name evidence="2" type="ORF">PSM36_1489</name>
</gene>
<feature type="transmembrane region" description="Helical" evidence="1">
    <location>
        <begin position="417"/>
        <end position="433"/>
    </location>
</feature>
<keyword evidence="3" id="KW-1185">Reference proteome</keyword>
<dbReference type="STRING" id="1642647.PSM36_1489"/>
<name>A0A1R3SZH7_9BACT</name>
<evidence type="ECO:0000256" key="1">
    <source>
        <dbReference type="SAM" id="Phobius"/>
    </source>
</evidence>
<organism evidence="2 3">
    <name type="scientific">Proteiniphilum saccharofermentans</name>
    <dbReference type="NCBI Taxonomy" id="1642647"/>
    <lineage>
        <taxon>Bacteria</taxon>
        <taxon>Pseudomonadati</taxon>
        <taxon>Bacteroidota</taxon>
        <taxon>Bacteroidia</taxon>
        <taxon>Bacteroidales</taxon>
        <taxon>Dysgonomonadaceae</taxon>
        <taxon>Proteiniphilum</taxon>
    </lineage>
</organism>